<feature type="compositionally biased region" description="Basic and acidic residues" evidence="1">
    <location>
        <begin position="91"/>
        <end position="117"/>
    </location>
</feature>
<evidence type="ECO:0000313" key="4">
    <source>
        <dbReference type="Proteomes" id="UP000294847"/>
    </source>
</evidence>
<organism evidence="3 4">
    <name type="scientific">Pyricularia oryzae</name>
    <name type="common">Rice blast fungus</name>
    <name type="synonym">Magnaporthe oryzae</name>
    <dbReference type="NCBI Taxonomy" id="318829"/>
    <lineage>
        <taxon>Eukaryota</taxon>
        <taxon>Fungi</taxon>
        <taxon>Dikarya</taxon>
        <taxon>Ascomycota</taxon>
        <taxon>Pezizomycotina</taxon>
        <taxon>Sordariomycetes</taxon>
        <taxon>Sordariomycetidae</taxon>
        <taxon>Magnaporthales</taxon>
        <taxon>Pyriculariaceae</taxon>
        <taxon>Pyricularia</taxon>
    </lineage>
</organism>
<evidence type="ECO:0000256" key="1">
    <source>
        <dbReference type="SAM" id="MobiDB-lite"/>
    </source>
</evidence>
<dbReference type="AlphaFoldDB" id="A0A4P7NGL4"/>
<reference evidence="3 4" key="1">
    <citation type="journal article" date="2019" name="Mol. Biol. Evol.">
        <title>Blast fungal genomes show frequent chromosomal changes, gene gains and losses, and effector gene turnover.</title>
        <authorList>
            <person name="Gomez Luciano L.B."/>
            <person name="Jason Tsai I."/>
            <person name="Chuma I."/>
            <person name="Tosa Y."/>
            <person name="Chen Y.H."/>
            <person name="Li J.Y."/>
            <person name="Li M.Y."/>
            <person name="Jade Lu M.Y."/>
            <person name="Nakayashiki H."/>
            <person name="Li W.H."/>
        </authorList>
    </citation>
    <scope>NUCLEOTIDE SEQUENCE [LARGE SCALE GENOMIC DNA]</scope>
    <source>
        <strain evidence="3">MZ5-1-6</strain>
    </source>
</reference>
<name>A0A4P7NGL4_PYROR</name>
<dbReference type="InterPro" id="IPR054505">
    <property type="entry name" value="Myb_DNA-bind_8"/>
</dbReference>
<gene>
    <name evidence="3" type="ORF">PoMZ_07999</name>
</gene>
<accession>A0A4P7NGL4</accession>
<dbReference type="Proteomes" id="UP000294847">
    <property type="component" value="Chromosome 4"/>
</dbReference>
<dbReference type="Pfam" id="PF22980">
    <property type="entry name" value="Myb_DNA-bind_8"/>
    <property type="match status" value="1"/>
</dbReference>
<feature type="domain" description="Myb-like DNA-binding" evidence="2">
    <location>
        <begin position="17"/>
        <end position="64"/>
    </location>
</feature>
<dbReference type="EMBL" id="CP034207">
    <property type="protein sequence ID" value="QBZ61053.1"/>
    <property type="molecule type" value="Genomic_DNA"/>
</dbReference>
<feature type="region of interest" description="Disordered" evidence="1">
    <location>
        <begin position="67"/>
        <end position="141"/>
    </location>
</feature>
<proteinExistence type="predicted"/>
<evidence type="ECO:0000313" key="3">
    <source>
        <dbReference type="EMBL" id="QBZ61053.1"/>
    </source>
</evidence>
<evidence type="ECO:0000259" key="2">
    <source>
        <dbReference type="Pfam" id="PF22980"/>
    </source>
</evidence>
<sequence>MAPETPKKETPAPTPQEAAFFMYVMKHNKNAPDVDWDAVAQDANLKNGGCARQTRFRQIKAKLGFAATETGTPSPASKPVGVTKKSATPKTPRDKGKKKAVEKEDSISQDDFKKEESQEASDDNPFKFTKQQEEENVFATA</sequence>
<protein>
    <recommendedName>
        <fullName evidence="2">Myb-like DNA-binding domain-containing protein</fullName>
    </recommendedName>
</protein>